<name>R7QTM0_CHOCR</name>
<sequence length="58" mass="6291">MPLLLFSKACLEKIFGVNISTSPHDKPFGFVRPSSTPAALQNKIAGMSETMYCAISLM</sequence>
<accession>R7QTM0</accession>
<dbReference type="RefSeq" id="XP_005711150.1">
    <property type="nucleotide sequence ID" value="XM_005711093.1"/>
</dbReference>
<dbReference type="KEGG" id="ccp:CHC_T00007494001"/>
<gene>
    <name evidence="1" type="ORF">CHC_T00007494001</name>
</gene>
<dbReference type="GeneID" id="17318867"/>
<reference evidence="2" key="1">
    <citation type="journal article" date="2013" name="Proc. Natl. Acad. Sci. U.S.A.">
        <title>Genome structure and metabolic features in the red seaweed Chondrus crispus shed light on evolution of the Archaeplastida.</title>
        <authorList>
            <person name="Collen J."/>
            <person name="Porcel B."/>
            <person name="Carre W."/>
            <person name="Ball S.G."/>
            <person name="Chaparro C."/>
            <person name="Tonon T."/>
            <person name="Barbeyron T."/>
            <person name="Michel G."/>
            <person name="Noel B."/>
            <person name="Valentin K."/>
            <person name="Elias M."/>
            <person name="Artiguenave F."/>
            <person name="Arun A."/>
            <person name="Aury J.M."/>
            <person name="Barbosa-Neto J.F."/>
            <person name="Bothwell J.H."/>
            <person name="Bouget F.Y."/>
            <person name="Brillet L."/>
            <person name="Cabello-Hurtado F."/>
            <person name="Capella-Gutierrez S."/>
            <person name="Charrier B."/>
            <person name="Cladiere L."/>
            <person name="Cock J.M."/>
            <person name="Coelho S.M."/>
            <person name="Colleoni C."/>
            <person name="Czjzek M."/>
            <person name="Da Silva C."/>
            <person name="Delage L."/>
            <person name="Denoeud F."/>
            <person name="Deschamps P."/>
            <person name="Dittami S.M."/>
            <person name="Gabaldon T."/>
            <person name="Gachon C.M."/>
            <person name="Groisillier A."/>
            <person name="Herve C."/>
            <person name="Jabbari K."/>
            <person name="Katinka M."/>
            <person name="Kloareg B."/>
            <person name="Kowalczyk N."/>
            <person name="Labadie K."/>
            <person name="Leblanc C."/>
            <person name="Lopez P.J."/>
            <person name="McLachlan D.H."/>
            <person name="Meslet-Cladiere L."/>
            <person name="Moustafa A."/>
            <person name="Nehr Z."/>
            <person name="Nyvall Collen P."/>
            <person name="Panaud O."/>
            <person name="Partensky F."/>
            <person name="Poulain J."/>
            <person name="Rensing S.A."/>
            <person name="Rousvoal S."/>
            <person name="Samson G."/>
            <person name="Symeonidi A."/>
            <person name="Weissenbach J."/>
            <person name="Zambounis A."/>
            <person name="Wincker P."/>
            <person name="Boyen C."/>
        </authorList>
    </citation>
    <scope>NUCLEOTIDE SEQUENCE [LARGE SCALE GENOMIC DNA]</scope>
    <source>
        <strain evidence="2">cv. Stackhouse</strain>
    </source>
</reference>
<evidence type="ECO:0000313" key="2">
    <source>
        <dbReference type="Proteomes" id="UP000012073"/>
    </source>
</evidence>
<keyword evidence="2" id="KW-1185">Reference proteome</keyword>
<organism evidence="1 2">
    <name type="scientific">Chondrus crispus</name>
    <name type="common">Carrageen Irish moss</name>
    <name type="synonym">Polymorpha crispa</name>
    <dbReference type="NCBI Taxonomy" id="2769"/>
    <lineage>
        <taxon>Eukaryota</taxon>
        <taxon>Rhodophyta</taxon>
        <taxon>Florideophyceae</taxon>
        <taxon>Rhodymeniophycidae</taxon>
        <taxon>Gigartinales</taxon>
        <taxon>Gigartinaceae</taxon>
        <taxon>Chondrus</taxon>
    </lineage>
</organism>
<proteinExistence type="predicted"/>
<dbReference type="Proteomes" id="UP000012073">
    <property type="component" value="Unassembled WGS sequence"/>
</dbReference>
<protein>
    <submittedName>
        <fullName evidence="1">Uncharacterized protein</fullName>
    </submittedName>
</protein>
<dbReference type="EMBL" id="HG002260">
    <property type="protein sequence ID" value="CDF40856.1"/>
    <property type="molecule type" value="Genomic_DNA"/>
</dbReference>
<dbReference type="Gramene" id="CDF40856">
    <property type="protein sequence ID" value="CDF40856"/>
    <property type="gene ID" value="CHC_T00007494001"/>
</dbReference>
<dbReference type="AlphaFoldDB" id="R7QTM0"/>
<evidence type="ECO:0000313" key="1">
    <source>
        <dbReference type="EMBL" id="CDF40856.1"/>
    </source>
</evidence>